<evidence type="ECO:0000256" key="5">
    <source>
        <dbReference type="ARBA" id="ARBA00023136"/>
    </source>
</evidence>
<comment type="caution">
    <text evidence="9">The sequence shown here is derived from an EMBL/GenBank/DDBJ whole genome shotgun (WGS) entry which is preliminary data.</text>
</comment>
<evidence type="ECO:0000259" key="8">
    <source>
        <dbReference type="Pfam" id="PF02743"/>
    </source>
</evidence>
<sequence length="397" mass="45277">MLIRNVYLRLSVKWKVILIFTSLLVFMSGLFIIGFNYINKLYDRQLLHSSSELLNLYSTNIENELRKIENMTFTFLTENNIQTDLVRINESGSSYEKSLALESFRQTLLAAAQSETYISSVSYFTLDGGEITVGNSVTPFAADYLRTWFADLRELNGGIRWEEPLNGDQSFVLARQIRRVNNLKPLGFIVIRIHPRLLMKWIADTWPNYEGRMTIMGADNRPIYVDPRVELSALSLERLIHRKYDVQTIKSDKYLLTQLSSSSTGWSYVNLVPYKSIFKTIQAIRTGFIGVFALLLVVLLAVGVKFASAITKPLILLSKQMRRTQSGEFGLASAMAPPPETGDEIGQLRRDFAVMVSYRYFWIIKYASSISISSLSVVKCSWVLVERRSNMPSAFTI</sequence>
<dbReference type="Gene3D" id="6.10.340.10">
    <property type="match status" value="1"/>
</dbReference>
<dbReference type="InterPro" id="IPR003660">
    <property type="entry name" value="HAMP_dom"/>
</dbReference>
<keyword evidence="5 6" id="KW-0472">Membrane</keyword>
<accession>A0A090YNS1</accession>
<dbReference type="AlphaFoldDB" id="A0A090YNS1"/>
<keyword evidence="3 6" id="KW-0812">Transmembrane</keyword>
<dbReference type="Pfam" id="PF02743">
    <property type="entry name" value="dCache_1"/>
    <property type="match status" value="1"/>
</dbReference>
<evidence type="ECO:0000256" key="2">
    <source>
        <dbReference type="ARBA" id="ARBA00022475"/>
    </source>
</evidence>
<proteinExistence type="predicted"/>
<dbReference type="InterPro" id="IPR033479">
    <property type="entry name" value="dCache_1"/>
</dbReference>
<evidence type="ECO:0000259" key="7">
    <source>
        <dbReference type="Pfam" id="PF00672"/>
    </source>
</evidence>
<keyword evidence="2" id="KW-1003">Cell membrane</keyword>
<feature type="transmembrane region" description="Helical" evidence="6">
    <location>
        <begin position="288"/>
        <end position="310"/>
    </location>
</feature>
<protein>
    <submittedName>
        <fullName evidence="9">HAMP domain protein</fullName>
    </submittedName>
</protein>
<feature type="domain" description="Cache" evidence="8">
    <location>
        <begin position="44"/>
        <end position="227"/>
    </location>
</feature>
<name>A0A090YNS1_PAEMA</name>
<evidence type="ECO:0000313" key="10">
    <source>
        <dbReference type="Proteomes" id="UP000029278"/>
    </source>
</evidence>
<dbReference type="HOGENOM" id="CLU_694152_0_0_9"/>
<organism evidence="9 10">
    <name type="scientific">Paenibacillus macerans</name>
    <name type="common">Bacillus macerans</name>
    <dbReference type="NCBI Taxonomy" id="44252"/>
    <lineage>
        <taxon>Bacteria</taxon>
        <taxon>Bacillati</taxon>
        <taxon>Bacillota</taxon>
        <taxon>Bacilli</taxon>
        <taxon>Bacillales</taxon>
        <taxon>Paenibacillaceae</taxon>
        <taxon>Paenibacillus</taxon>
    </lineage>
</organism>
<evidence type="ECO:0000256" key="6">
    <source>
        <dbReference type="SAM" id="Phobius"/>
    </source>
</evidence>
<gene>
    <name evidence="9" type="ORF">DJ90_5983</name>
</gene>
<evidence type="ECO:0000256" key="3">
    <source>
        <dbReference type="ARBA" id="ARBA00022692"/>
    </source>
</evidence>
<feature type="domain" description="HAMP" evidence="7">
    <location>
        <begin position="306"/>
        <end position="356"/>
    </location>
</feature>
<reference evidence="9 10" key="1">
    <citation type="submission" date="2014-04" db="EMBL/GenBank/DDBJ databases">
        <authorList>
            <person name="Bishop-Lilly K.A."/>
            <person name="Broomall S.M."/>
            <person name="Chain P.S."/>
            <person name="Chertkov O."/>
            <person name="Coyne S.R."/>
            <person name="Daligault H.E."/>
            <person name="Davenport K.W."/>
            <person name="Erkkila T."/>
            <person name="Frey K.G."/>
            <person name="Gibbons H.S."/>
            <person name="Gu W."/>
            <person name="Jaissle J."/>
            <person name="Johnson S.L."/>
            <person name="Koroleva G.I."/>
            <person name="Ladner J.T."/>
            <person name="Lo C.-C."/>
            <person name="Minogue T.D."/>
            <person name="Munk C."/>
            <person name="Palacios G.F."/>
            <person name="Redden C.L."/>
            <person name="Rosenzweig C.N."/>
            <person name="Scholz M.B."/>
            <person name="Teshima H."/>
            <person name="Xu Y."/>
        </authorList>
    </citation>
    <scope>NUCLEOTIDE SEQUENCE [LARGE SCALE GENOMIC DNA]</scope>
    <source>
        <strain evidence="9 10">8244</strain>
    </source>
</reference>
<dbReference type="Pfam" id="PF00672">
    <property type="entry name" value="HAMP"/>
    <property type="match status" value="1"/>
</dbReference>
<dbReference type="CDD" id="cd06225">
    <property type="entry name" value="HAMP"/>
    <property type="match status" value="1"/>
</dbReference>
<dbReference type="STRING" id="44252.DJ90_5983"/>
<evidence type="ECO:0000313" key="9">
    <source>
        <dbReference type="EMBL" id="KFM93795.1"/>
    </source>
</evidence>
<keyword evidence="4 6" id="KW-1133">Transmembrane helix</keyword>
<dbReference type="Proteomes" id="UP000029278">
    <property type="component" value="Unassembled WGS sequence"/>
</dbReference>
<comment type="subcellular location">
    <subcellularLocation>
        <location evidence="1">Cell membrane</location>
        <topology evidence="1">Multi-pass membrane protein</topology>
    </subcellularLocation>
</comment>
<dbReference type="GO" id="GO:0007165">
    <property type="term" value="P:signal transduction"/>
    <property type="evidence" value="ECO:0007669"/>
    <property type="project" value="InterPro"/>
</dbReference>
<dbReference type="PATRIC" id="fig|44252.3.peg.5945"/>
<keyword evidence="10" id="KW-1185">Reference proteome</keyword>
<feature type="transmembrane region" description="Helical" evidence="6">
    <location>
        <begin position="16"/>
        <end position="38"/>
    </location>
</feature>
<evidence type="ECO:0000256" key="4">
    <source>
        <dbReference type="ARBA" id="ARBA00022989"/>
    </source>
</evidence>
<evidence type="ECO:0000256" key="1">
    <source>
        <dbReference type="ARBA" id="ARBA00004651"/>
    </source>
</evidence>
<dbReference type="EMBL" id="JMQA01000051">
    <property type="protein sequence ID" value="KFM93795.1"/>
    <property type="molecule type" value="Genomic_DNA"/>
</dbReference>
<dbReference type="GO" id="GO:0005886">
    <property type="term" value="C:plasma membrane"/>
    <property type="evidence" value="ECO:0007669"/>
    <property type="project" value="UniProtKB-SubCell"/>
</dbReference>